<gene>
    <name evidence="1" type="ORF">vBDshSR26L_16</name>
</gene>
<proteinExistence type="predicted"/>
<organism evidence="1">
    <name type="scientific">Dinoroseobacter phage vB_DshS_R26L</name>
    <dbReference type="NCBI Taxonomy" id="3161158"/>
    <lineage>
        <taxon>Viruses</taxon>
        <taxon>Duplodnaviria</taxon>
        <taxon>Heunggongvirae</taxon>
        <taxon>Uroviricota</taxon>
        <taxon>Caudoviricetes</taxon>
        <taxon>Nanhaivirus</taxon>
    </lineage>
</organism>
<reference evidence="1" key="1">
    <citation type="submission" date="2024-06" db="EMBL/GenBank/DDBJ databases">
        <authorList>
            <person name="Lu L."/>
            <person name="Wei N."/>
            <person name="Zhang R."/>
        </authorList>
    </citation>
    <scope>NUCLEOTIDE SEQUENCE</scope>
</reference>
<evidence type="ECO:0000313" key="1">
    <source>
        <dbReference type="EMBL" id="XBW75331.1"/>
    </source>
</evidence>
<accession>A0AAU7VHM1</accession>
<protein>
    <submittedName>
        <fullName evidence="1">Uncharacterized protein</fullName>
    </submittedName>
</protein>
<dbReference type="EMBL" id="PP882867">
    <property type="protein sequence ID" value="XBW75331.1"/>
    <property type="molecule type" value="Genomic_DNA"/>
</dbReference>
<sequence length="141" mass="15418">MEWAGREEPTIAVDLWIGGRGDHELAMLNALREYVNSVGLCVTVTDTEFWFTGGGEDGFRIGLRNYPRFPSEAMDLLAHAEKIGKLLADAGDQGSFMIEEHGGVTYWLTRRPGDGASPQEMAECDCDTPGQCSRTGCEATK</sequence>
<name>A0AAU7VHM1_9CAUD</name>